<proteinExistence type="predicted"/>
<protein>
    <submittedName>
        <fullName evidence="2">Uncharacterized protein</fullName>
    </submittedName>
</protein>
<keyword evidence="3" id="KW-1185">Reference proteome</keyword>
<dbReference type="AlphaFoldDB" id="A0A9Q0K5X2"/>
<sequence length="106" mass="11953">MFVGMTGGILAFLLSPSVIEPLFNTLLSLPSLSPSLPSSRRCRRRSSFVIFRVYNKQRHLKFDAISNFPKDAISNFPKDAISNFPKDAISLFIIYSSINPFHLISM</sequence>
<gene>
    <name evidence="2" type="ORF">NE237_023976</name>
</gene>
<name>A0A9Q0K5X2_9MAGN</name>
<dbReference type="Proteomes" id="UP001141806">
    <property type="component" value="Unassembled WGS sequence"/>
</dbReference>
<keyword evidence="1" id="KW-0732">Signal</keyword>
<feature type="chain" id="PRO_5040425940" evidence="1">
    <location>
        <begin position="22"/>
        <end position="106"/>
    </location>
</feature>
<reference evidence="2" key="1">
    <citation type="journal article" date="2023" name="Plant J.">
        <title>The genome of the king protea, Protea cynaroides.</title>
        <authorList>
            <person name="Chang J."/>
            <person name="Duong T.A."/>
            <person name="Schoeman C."/>
            <person name="Ma X."/>
            <person name="Roodt D."/>
            <person name="Barker N."/>
            <person name="Li Z."/>
            <person name="Van de Peer Y."/>
            <person name="Mizrachi E."/>
        </authorList>
    </citation>
    <scope>NUCLEOTIDE SEQUENCE</scope>
    <source>
        <tissue evidence="2">Young leaves</tissue>
    </source>
</reference>
<organism evidence="2 3">
    <name type="scientific">Protea cynaroides</name>
    <dbReference type="NCBI Taxonomy" id="273540"/>
    <lineage>
        <taxon>Eukaryota</taxon>
        <taxon>Viridiplantae</taxon>
        <taxon>Streptophyta</taxon>
        <taxon>Embryophyta</taxon>
        <taxon>Tracheophyta</taxon>
        <taxon>Spermatophyta</taxon>
        <taxon>Magnoliopsida</taxon>
        <taxon>Proteales</taxon>
        <taxon>Proteaceae</taxon>
        <taxon>Protea</taxon>
    </lineage>
</organism>
<accession>A0A9Q0K5X2</accession>
<evidence type="ECO:0000256" key="1">
    <source>
        <dbReference type="SAM" id="SignalP"/>
    </source>
</evidence>
<evidence type="ECO:0000313" key="3">
    <source>
        <dbReference type="Proteomes" id="UP001141806"/>
    </source>
</evidence>
<comment type="caution">
    <text evidence="2">The sequence shown here is derived from an EMBL/GenBank/DDBJ whole genome shotgun (WGS) entry which is preliminary data.</text>
</comment>
<feature type="signal peptide" evidence="1">
    <location>
        <begin position="1"/>
        <end position="21"/>
    </location>
</feature>
<dbReference type="EMBL" id="JAMYWD010000008">
    <property type="protein sequence ID" value="KAJ4964037.1"/>
    <property type="molecule type" value="Genomic_DNA"/>
</dbReference>
<evidence type="ECO:0000313" key="2">
    <source>
        <dbReference type="EMBL" id="KAJ4964037.1"/>
    </source>
</evidence>